<feature type="region of interest" description="Disordered" evidence="2">
    <location>
        <begin position="265"/>
        <end position="302"/>
    </location>
</feature>
<evidence type="ECO:0000313" key="6">
    <source>
        <dbReference type="Proteomes" id="UP000632138"/>
    </source>
</evidence>
<dbReference type="InterPro" id="IPR055170">
    <property type="entry name" value="GFO_IDH_MocA-like_dom"/>
</dbReference>
<keyword evidence="1" id="KW-0560">Oxidoreductase</keyword>
<proteinExistence type="predicted"/>
<evidence type="ECO:0000259" key="3">
    <source>
        <dbReference type="Pfam" id="PF01408"/>
    </source>
</evidence>
<dbReference type="Gene3D" id="3.40.50.720">
    <property type="entry name" value="NAD(P)-binding Rossmann-like Domain"/>
    <property type="match status" value="1"/>
</dbReference>
<dbReference type="PANTHER" id="PTHR43818">
    <property type="entry name" value="BCDNA.GH03377"/>
    <property type="match status" value="1"/>
</dbReference>
<name>A0ABS2A5E8_9ACTN</name>
<dbReference type="EMBL" id="JAENHP010000001">
    <property type="protein sequence ID" value="MBM2615070.1"/>
    <property type="molecule type" value="Genomic_DNA"/>
</dbReference>
<dbReference type="RefSeq" id="WP_203374905.1">
    <property type="nucleotide sequence ID" value="NZ_JAENHP010000001.1"/>
</dbReference>
<feature type="compositionally biased region" description="Basic and acidic residues" evidence="2">
    <location>
        <begin position="268"/>
        <end position="295"/>
    </location>
</feature>
<dbReference type="Pfam" id="PF01408">
    <property type="entry name" value="GFO_IDH_MocA"/>
    <property type="match status" value="1"/>
</dbReference>
<accession>A0ABS2A5E8</accession>
<dbReference type="InterPro" id="IPR000683">
    <property type="entry name" value="Gfo/Idh/MocA-like_OxRdtase_N"/>
</dbReference>
<feature type="domain" description="GFO/IDH/MocA-like oxidoreductase" evidence="4">
    <location>
        <begin position="136"/>
        <end position="255"/>
    </location>
</feature>
<comment type="caution">
    <text evidence="5">The sequence shown here is derived from an EMBL/GenBank/DDBJ whole genome shotgun (WGS) entry which is preliminary data.</text>
</comment>
<dbReference type="InterPro" id="IPR050463">
    <property type="entry name" value="Gfo/Idh/MocA_oxidrdct_glycsds"/>
</dbReference>
<evidence type="ECO:0000259" key="4">
    <source>
        <dbReference type="Pfam" id="PF22725"/>
    </source>
</evidence>
<protein>
    <submittedName>
        <fullName evidence="5">Gfo/Idh/MocA family oxidoreductase</fullName>
    </submittedName>
</protein>
<organism evidence="5 6">
    <name type="scientific">Paractinoplanes ovalisporus</name>
    <dbReference type="NCBI Taxonomy" id="2810368"/>
    <lineage>
        <taxon>Bacteria</taxon>
        <taxon>Bacillati</taxon>
        <taxon>Actinomycetota</taxon>
        <taxon>Actinomycetes</taxon>
        <taxon>Micromonosporales</taxon>
        <taxon>Micromonosporaceae</taxon>
        <taxon>Paractinoplanes</taxon>
    </lineage>
</organism>
<reference evidence="5 6" key="1">
    <citation type="submission" date="2021-01" db="EMBL/GenBank/DDBJ databases">
        <title>Actinoplanes sp. nov. LDG1-06 isolated from lichen.</title>
        <authorList>
            <person name="Saeng-In P."/>
            <person name="Phongsopitanun W."/>
            <person name="Kanchanasin P."/>
            <person name="Yuki M."/>
            <person name="Kudo T."/>
            <person name="Ohkuma M."/>
            <person name="Tanasupawat S."/>
        </authorList>
    </citation>
    <scope>NUCLEOTIDE SEQUENCE [LARGE SCALE GENOMIC DNA]</scope>
    <source>
        <strain evidence="5 6">LDG1-06</strain>
    </source>
</reference>
<keyword evidence="6" id="KW-1185">Reference proteome</keyword>
<dbReference type="SUPFAM" id="SSF55347">
    <property type="entry name" value="Glyceraldehyde-3-phosphate dehydrogenase-like, C-terminal domain"/>
    <property type="match status" value="1"/>
</dbReference>
<dbReference type="SUPFAM" id="SSF51735">
    <property type="entry name" value="NAD(P)-binding Rossmann-fold domains"/>
    <property type="match status" value="1"/>
</dbReference>
<dbReference type="PANTHER" id="PTHR43818:SF11">
    <property type="entry name" value="BCDNA.GH03377"/>
    <property type="match status" value="1"/>
</dbReference>
<dbReference type="Proteomes" id="UP000632138">
    <property type="component" value="Unassembled WGS sequence"/>
</dbReference>
<gene>
    <name evidence="5" type="ORF">JIG36_05785</name>
</gene>
<dbReference type="Pfam" id="PF22725">
    <property type="entry name" value="GFO_IDH_MocA_C3"/>
    <property type="match status" value="1"/>
</dbReference>
<sequence length="361" mass="38091">MPTTGKPLRIGLIGAGAVGIRHVQAARDNPEVSLRAVCDLDPRTASAAARQVGADIYTDYRDMLAGADLDAVIITSPHSLHADMTVAAAATGAHVLVEKPMATSLEDCDRMIDACARAGVVLAVGHVSRFDPSIAEAGRILGAGTLGPVRGITHRRSAHYQPGSRPGWFFDPVLAGGGIVINVGTHGLDRIQMLGGGMATRVTAQTLHRDGLEIETDCFGLLELDSGVKAGFVFTSAALSYVDETLILCQDGSLRWSATDGLWMSRTGRPEERTGRPEERTGRPEERTGRPEERVGAPSSSPREAFAAQLADFVTACRTGGRPFIDGPYGRAVLATVLAVYESSATGEPALVRSAQVQRLA</sequence>
<dbReference type="InterPro" id="IPR036291">
    <property type="entry name" value="NAD(P)-bd_dom_sf"/>
</dbReference>
<feature type="domain" description="Gfo/Idh/MocA-like oxidoreductase N-terminal" evidence="3">
    <location>
        <begin position="8"/>
        <end position="126"/>
    </location>
</feature>
<evidence type="ECO:0000256" key="2">
    <source>
        <dbReference type="SAM" id="MobiDB-lite"/>
    </source>
</evidence>
<evidence type="ECO:0000256" key="1">
    <source>
        <dbReference type="ARBA" id="ARBA00023002"/>
    </source>
</evidence>
<dbReference type="Gene3D" id="3.30.360.10">
    <property type="entry name" value="Dihydrodipicolinate Reductase, domain 2"/>
    <property type="match status" value="1"/>
</dbReference>
<evidence type="ECO:0000313" key="5">
    <source>
        <dbReference type="EMBL" id="MBM2615070.1"/>
    </source>
</evidence>